<evidence type="ECO:0000313" key="7">
    <source>
        <dbReference type="EMBL" id="QNP90362.1"/>
    </source>
</evidence>
<keyword evidence="3" id="KW-0812">Transmembrane</keyword>
<dbReference type="EMBL" id="CP061032">
    <property type="protein sequence ID" value="QNP90362.1"/>
    <property type="molecule type" value="Genomic_DNA"/>
</dbReference>
<keyword evidence="9" id="KW-1185">Reference proteome</keyword>
<keyword evidence="4" id="KW-0732">Signal</keyword>
<proteinExistence type="predicted"/>
<feature type="signal peptide" evidence="4">
    <location>
        <begin position="1"/>
        <end position="23"/>
    </location>
</feature>
<name>A0A7H0JZ96_9CORY</name>
<feature type="transmembrane region" description="Helical" evidence="3">
    <location>
        <begin position="620"/>
        <end position="639"/>
    </location>
</feature>
<feature type="coiled-coil region" evidence="1">
    <location>
        <begin position="110"/>
        <end position="193"/>
    </location>
</feature>
<dbReference type="Pfam" id="PF00188">
    <property type="entry name" value="CAP"/>
    <property type="match status" value="1"/>
</dbReference>
<reference evidence="8 9" key="1">
    <citation type="submission" date="2020-08" db="EMBL/GenBank/DDBJ databases">
        <title>novel species in genus Corynebacterium.</title>
        <authorList>
            <person name="Zhang G."/>
        </authorList>
    </citation>
    <scope>NUCLEOTIDE SEQUENCE [LARGE SCALE GENOMIC DNA]</scope>
    <source>
        <strain evidence="7">Zg-917</strain>
        <strain evidence="8 9">zg-917</strain>
    </source>
</reference>
<dbReference type="Gene3D" id="3.40.33.10">
    <property type="entry name" value="CAP"/>
    <property type="match status" value="1"/>
</dbReference>
<dbReference type="RefSeq" id="WP_171193185.1">
    <property type="nucleotide sequence ID" value="NZ_CP061032.1"/>
</dbReference>
<evidence type="ECO:0000256" key="1">
    <source>
        <dbReference type="SAM" id="Coils"/>
    </source>
</evidence>
<dbReference type="InterPro" id="IPR035940">
    <property type="entry name" value="CAP_sf"/>
</dbReference>
<dbReference type="EMBL" id="JACMYE010000008">
    <property type="protein sequence ID" value="MBC3179530.1"/>
    <property type="molecule type" value="Genomic_DNA"/>
</dbReference>
<keyword evidence="3" id="KW-0472">Membrane</keyword>
<dbReference type="KEGG" id="cluj:IAU68_00765"/>
<dbReference type="AlphaFoldDB" id="A0A7H0JZ96"/>
<dbReference type="PANTHER" id="PTHR23159:SF66">
    <property type="entry name" value="OS04G0158400 PROTEIN"/>
    <property type="match status" value="1"/>
</dbReference>
<dbReference type="CDD" id="cd05379">
    <property type="entry name" value="CAP_bacterial"/>
    <property type="match status" value="1"/>
</dbReference>
<feature type="chain" id="PRO_5038606324" description="SCP domain-containing protein" evidence="4">
    <location>
        <begin position="24"/>
        <end position="646"/>
    </location>
</feature>
<organism evidence="7 8">
    <name type="scientific">Corynebacterium lujinxingii</name>
    <dbReference type="NCBI Taxonomy" id="2763010"/>
    <lineage>
        <taxon>Bacteria</taxon>
        <taxon>Bacillati</taxon>
        <taxon>Actinomycetota</taxon>
        <taxon>Actinomycetes</taxon>
        <taxon>Mycobacteriales</taxon>
        <taxon>Corynebacteriaceae</taxon>
        <taxon>Corynebacterium</taxon>
    </lineage>
</organism>
<protein>
    <recommendedName>
        <fullName evidence="5">SCP domain-containing protein</fullName>
    </recommendedName>
</protein>
<keyword evidence="3" id="KW-1133">Transmembrane helix</keyword>
<dbReference type="Proteomes" id="UP000642876">
    <property type="component" value="Unassembled WGS sequence"/>
</dbReference>
<accession>A0A7H0JZ96</accession>
<feature type="region of interest" description="Disordered" evidence="2">
    <location>
        <begin position="383"/>
        <end position="402"/>
    </location>
</feature>
<dbReference type="SUPFAM" id="SSF55797">
    <property type="entry name" value="PR-1-like"/>
    <property type="match status" value="1"/>
</dbReference>
<evidence type="ECO:0000313" key="9">
    <source>
        <dbReference type="Proteomes" id="UP000642876"/>
    </source>
</evidence>
<feature type="coiled-coil region" evidence="1">
    <location>
        <begin position="42"/>
        <end position="76"/>
    </location>
</feature>
<evidence type="ECO:0000256" key="3">
    <source>
        <dbReference type="SAM" id="Phobius"/>
    </source>
</evidence>
<evidence type="ECO:0000256" key="2">
    <source>
        <dbReference type="SAM" id="MobiDB-lite"/>
    </source>
</evidence>
<dbReference type="Gene3D" id="1.20.120.330">
    <property type="entry name" value="Nucleotidyltransferases domain 2"/>
    <property type="match status" value="1"/>
</dbReference>
<keyword evidence="1" id="KW-0175">Coiled coil</keyword>
<evidence type="ECO:0000256" key="4">
    <source>
        <dbReference type="SAM" id="SignalP"/>
    </source>
</evidence>
<dbReference type="SUPFAM" id="SSF57997">
    <property type="entry name" value="Tropomyosin"/>
    <property type="match status" value="1"/>
</dbReference>
<evidence type="ECO:0000313" key="8">
    <source>
        <dbReference type="Proteomes" id="UP000516235"/>
    </source>
</evidence>
<dbReference type="InterPro" id="IPR014044">
    <property type="entry name" value="CAP_dom"/>
</dbReference>
<dbReference type="Proteomes" id="UP000516235">
    <property type="component" value="Chromosome"/>
</dbReference>
<dbReference type="PANTHER" id="PTHR23159">
    <property type="entry name" value="CENTROSOMAL PROTEIN 2"/>
    <property type="match status" value="1"/>
</dbReference>
<feature type="domain" description="SCP" evidence="5">
    <location>
        <begin position="215"/>
        <end position="333"/>
    </location>
</feature>
<sequence>MKRTRLTAAMLAATMSISTVHVAVPEATAQTVQTRTVSEVDQDAYSKAVEEWQRDRDAAEAELQEAHDAVASAEQRVTDAGEALGQARGVVDKARAAVADAEAALAAVDVDARQQEVDDAAAELQSAEDRLAAAQQRVDDARTTRDNAQAELDDLSEQLATKRDELENATNSLEEANADVAAARAERARIEERIRIGADYSLEDWRHLTGQAVAELINEYREANGLHPLVTHEIYIEQAQAWSDQMAADTPVMGRKDAFRHSDADEYGRSGENIAARYPGIRGDRTRKHWVGLPVALFEQWRNSPGHNRGMLDSTFEGMGLGITVDDSGNVFATTMFFNDDLDFEDGWYRDGDESTRRAQASGVPFYLPSGAREVMQADPITDPLTDTKGVTPSYGDLVSDTGELSRRTADGFDPVITQVDYDAQFRAVDNDERYAQFWVSTFTRAVEHAQQGVDELEPKVDLAHIDVNQAQDGLDRATISRDATRDDRDAAASAKNTADEALEVALATPKQPLIDDLATANDHLTASEQALADDESALEDAREGLAEADRAVVDKQDALERIDAAKPAEDDFIVEREVVETLAPAPARVSGVATASVPVAQDSVAADDGTKSEGSSTGAVIGAILAILAVVGIAAVAVPKLMEQR</sequence>
<evidence type="ECO:0000259" key="5">
    <source>
        <dbReference type="Pfam" id="PF00188"/>
    </source>
</evidence>
<evidence type="ECO:0000313" key="6">
    <source>
        <dbReference type="EMBL" id="MBC3179530.1"/>
    </source>
</evidence>
<gene>
    <name evidence="6" type="ORF">H7348_09485</name>
    <name evidence="7" type="ORF">IAU68_00765</name>
</gene>